<evidence type="ECO:0000313" key="1">
    <source>
        <dbReference type="EMBL" id="EIA17551.1"/>
    </source>
</evidence>
<reference evidence="1 2" key="1">
    <citation type="journal article" date="2012" name="PLoS ONE">
        <title>Genome Sequencing and Analysis of a Type A Clostridium perfringens Isolate from a Case of Bovine Clostridial Abomasitis.</title>
        <authorList>
            <person name="Nowell V.J."/>
            <person name="Kropinski A.M."/>
            <person name="Songer J.G."/>
            <person name="Macinnes J.I."/>
            <person name="Parreira V.R."/>
            <person name="Prescott J.F."/>
        </authorList>
    </citation>
    <scope>NUCLEOTIDE SEQUENCE [LARGE SCALE GENOMIC DNA]</scope>
    <source>
        <strain evidence="1 2">F262</strain>
    </source>
</reference>
<name>A0AAV3FDS1_CLOPF</name>
<proteinExistence type="predicted"/>
<evidence type="ECO:0000313" key="2">
    <source>
        <dbReference type="Proteomes" id="UP000005358"/>
    </source>
</evidence>
<accession>A0AAV3FDS1</accession>
<sequence>MTKVEKELIKKLDKLKFFLNKNDEKIVKNISSKKQKI</sequence>
<organism evidence="1 2">
    <name type="scientific">Clostridium perfringens F262</name>
    <dbReference type="NCBI Taxonomy" id="883064"/>
    <lineage>
        <taxon>Bacteria</taxon>
        <taxon>Bacillati</taxon>
        <taxon>Bacillota</taxon>
        <taxon>Clostridia</taxon>
        <taxon>Eubacteriales</taxon>
        <taxon>Clostridiaceae</taxon>
        <taxon>Clostridium</taxon>
    </lineage>
</organism>
<dbReference type="Proteomes" id="UP000005358">
    <property type="component" value="Chromosome"/>
</dbReference>
<comment type="caution">
    <text evidence="1">The sequence shown here is derived from an EMBL/GenBank/DDBJ whole genome shotgun (WGS) entry which is preliminary data.</text>
</comment>
<dbReference type="EMBL" id="AFES01000016">
    <property type="protein sequence ID" value="EIA17551.1"/>
    <property type="molecule type" value="Genomic_DNA"/>
</dbReference>
<protein>
    <submittedName>
        <fullName evidence="1">Uncharacterized protein</fullName>
    </submittedName>
</protein>
<dbReference type="AlphaFoldDB" id="A0AAV3FDS1"/>
<gene>
    <name evidence="1" type="ORF">HA1_06212</name>
</gene>